<keyword evidence="3" id="KW-1185">Reference proteome</keyword>
<protein>
    <recommendedName>
        <fullName evidence="4">Chromatin target of PRMT1 protein C-terminal domain-containing protein</fullName>
    </recommendedName>
</protein>
<feature type="compositionally biased region" description="Basic and acidic residues" evidence="1">
    <location>
        <begin position="386"/>
        <end position="440"/>
    </location>
</feature>
<evidence type="ECO:0000313" key="3">
    <source>
        <dbReference type="Proteomes" id="UP000307440"/>
    </source>
</evidence>
<sequence length="456" mass="50440">MDMLADDSIAPESFGASEPAPTLLSYDDATPYEEQIAVDTESSRLADRIGRGKIYLLSESASAGSSGARASGKRKALDGPEEEDTMMEDDGLEEDPEIRSNALFLSGPPISHLPTTRIFAYATHFEAQPLGLEWVSDTSCVLVFPSSYLAKRGYAALQKQQDEDISIDDGSVTAKPIPVVIWPAEERISRTLGLALGKSTAGEPTSEDHEREKRREGLSGPLRMRWARKDDVKKRGAKKESEFYRKHGELAGKELVNGRDIPSVPGSRKRQRDDGLDDDAQRARLDEELDAFLAQDSDGSGDEAGAKDDQLLVDKFSNEDALPSPPASPPSKMRSDYIADDGRTMLNKGSRNRSQNDKRRRERGGRRRHGDGDSSFNSLSLSDRLGQPREERSTLEWGPERKRRRDEGLTGDRRSHDAVGRGEGDRRRGGRNERPKKTQEELDAELDAFLNEGTAV</sequence>
<organism evidence="2 3">
    <name type="scientific">Coprinopsis marcescibilis</name>
    <name type="common">Agaric fungus</name>
    <name type="synonym">Psathyrella marcescibilis</name>
    <dbReference type="NCBI Taxonomy" id="230819"/>
    <lineage>
        <taxon>Eukaryota</taxon>
        <taxon>Fungi</taxon>
        <taxon>Dikarya</taxon>
        <taxon>Basidiomycota</taxon>
        <taxon>Agaricomycotina</taxon>
        <taxon>Agaricomycetes</taxon>
        <taxon>Agaricomycetidae</taxon>
        <taxon>Agaricales</taxon>
        <taxon>Agaricineae</taxon>
        <taxon>Psathyrellaceae</taxon>
        <taxon>Coprinopsis</taxon>
    </lineage>
</organism>
<feature type="region of interest" description="Disordered" evidence="1">
    <location>
        <begin position="1"/>
        <end position="25"/>
    </location>
</feature>
<proteinExistence type="predicted"/>
<dbReference type="GO" id="GO:0000340">
    <property type="term" value="F:RNA 7-methylguanosine cap binding"/>
    <property type="evidence" value="ECO:0007669"/>
    <property type="project" value="InterPro"/>
</dbReference>
<feature type="region of interest" description="Disordered" evidence="1">
    <location>
        <begin position="291"/>
        <end position="456"/>
    </location>
</feature>
<feature type="compositionally biased region" description="Basic and acidic residues" evidence="1">
    <location>
        <begin position="304"/>
        <end position="318"/>
    </location>
</feature>
<dbReference type="EMBL" id="ML210154">
    <property type="protein sequence ID" value="TFK28704.1"/>
    <property type="molecule type" value="Genomic_DNA"/>
</dbReference>
<dbReference type="AlphaFoldDB" id="A0A5C3L6Q0"/>
<dbReference type="Proteomes" id="UP000307440">
    <property type="component" value="Unassembled WGS sequence"/>
</dbReference>
<feature type="compositionally biased region" description="Basic and acidic residues" evidence="1">
    <location>
        <begin position="333"/>
        <end position="343"/>
    </location>
</feature>
<evidence type="ECO:0008006" key="4">
    <source>
        <dbReference type="Google" id="ProtNLM"/>
    </source>
</evidence>
<name>A0A5C3L6Q0_COPMA</name>
<feature type="compositionally biased region" description="Basic residues" evidence="1">
    <location>
        <begin position="360"/>
        <end position="369"/>
    </location>
</feature>
<feature type="region of interest" description="Disordered" evidence="1">
    <location>
        <begin position="254"/>
        <end position="276"/>
    </location>
</feature>
<evidence type="ECO:0000256" key="1">
    <source>
        <dbReference type="SAM" id="MobiDB-lite"/>
    </source>
</evidence>
<feature type="compositionally biased region" description="Basic and acidic residues" evidence="1">
    <location>
        <begin position="206"/>
        <end position="217"/>
    </location>
</feature>
<feature type="region of interest" description="Disordered" evidence="1">
    <location>
        <begin position="61"/>
        <end position="93"/>
    </location>
</feature>
<feature type="compositionally biased region" description="Low complexity" evidence="1">
    <location>
        <begin position="61"/>
        <end position="70"/>
    </location>
</feature>
<evidence type="ECO:0000313" key="2">
    <source>
        <dbReference type="EMBL" id="TFK28704.1"/>
    </source>
</evidence>
<dbReference type="GO" id="GO:0003729">
    <property type="term" value="F:mRNA binding"/>
    <property type="evidence" value="ECO:0007669"/>
    <property type="project" value="InterPro"/>
</dbReference>
<reference evidence="2 3" key="1">
    <citation type="journal article" date="2019" name="Nat. Ecol. Evol.">
        <title>Megaphylogeny resolves global patterns of mushroom evolution.</title>
        <authorList>
            <person name="Varga T."/>
            <person name="Krizsan K."/>
            <person name="Foldi C."/>
            <person name="Dima B."/>
            <person name="Sanchez-Garcia M."/>
            <person name="Sanchez-Ramirez S."/>
            <person name="Szollosi G.J."/>
            <person name="Szarkandi J.G."/>
            <person name="Papp V."/>
            <person name="Albert L."/>
            <person name="Andreopoulos W."/>
            <person name="Angelini C."/>
            <person name="Antonin V."/>
            <person name="Barry K.W."/>
            <person name="Bougher N.L."/>
            <person name="Buchanan P."/>
            <person name="Buyck B."/>
            <person name="Bense V."/>
            <person name="Catcheside P."/>
            <person name="Chovatia M."/>
            <person name="Cooper J."/>
            <person name="Damon W."/>
            <person name="Desjardin D."/>
            <person name="Finy P."/>
            <person name="Geml J."/>
            <person name="Haridas S."/>
            <person name="Hughes K."/>
            <person name="Justo A."/>
            <person name="Karasinski D."/>
            <person name="Kautmanova I."/>
            <person name="Kiss B."/>
            <person name="Kocsube S."/>
            <person name="Kotiranta H."/>
            <person name="LaButti K.M."/>
            <person name="Lechner B.E."/>
            <person name="Liimatainen K."/>
            <person name="Lipzen A."/>
            <person name="Lukacs Z."/>
            <person name="Mihaltcheva S."/>
            <person name="Morgado L.N."/>
            <person name="Niskanen T."/>
            <person name="Noordeloos M.E."/>
            <person name="Ohm R.A."/>
            <person name="Ortiz-Santana B."/>
            <person name="Ovrebo C."/>
            <person name="Racz N."/>
            <person name="Riley R."/>
            <person name="Savchenko A."/>
            <person name="Shiryaev A."/>
            <person name="Soop K."/>
            <person name="Spirin V."/>
            <person name="Szebenyi C."/>
            <person name="Tomsovsky M."/>
            <person name="Tulloss R.E."/>
            <person name="Uehling J."/>
            <person name="Grigoriev I.V."/>
            <person name="Vagvolgyi C."/>
            <person name="Papp T."/>
            <person name="Martin F.M."/>
            <person name="Miettinen O."/>
            <person name="Hibbett D.S."/>
            <person name="Nagy L.G."/>
        </authorList>
    </citation>
    <scope>NUCLEOTIDE SEQUENCE [LARGE SCALE GENOMIC DNA]</scope>
    <source>
        <strain evidence="2 3">CBS 121175</strain>
    </source>
</reference>
<dbReference type="InterPro" id="IPR019416">
    <property type="entry name" value="NCBP3"/>
</dbReference>
<gene>
    <name evidence="2" type="ORF">FA15DRAFT_753372</name>
</gene>
<accession>A0A5C3L6Q0</accession>
<feature type="region of interest" description="Disordered" evidence="1">
    <location>
        <begin position="194"/>
        <end position="222"/>
    </location>
</feature>
<dbReference type="Pfam" id="PF10309">
    <property type="entry name" value="NCBP3"/>
    <property type="match status" value="1"/>
</dbReference>
<feature type="compositionally biased region" description="Acidic residues" evidence="1">
    <location>
        <begin position="79"/>
        <end position="93"/>
    </location>
</feature>
<dbReference type="OrthoDB" id="422106at2759"/>